<comment type="similarity">
    <text evidence="4">Belongs to the diacylglycerol acyltransferase family.</text>
</comment>
<gene>
    <name evidence="15" type="ORF">BBJ29_007343</name>
    <name evidence="16" type="ORF">BBP00_00002728</name>
</gene>
<keyword evidence="10" id="KW-0256">Endoplasmic reticulum</keyword>
<dbReference type="OrthoDB" id="264532at2759"/>
<keyword evidence="11" id="KW-1133">Transmembrane helix</keyword>
<dbReference type="GO" id="GO:0005789">
    <property type="term" value="C:endoplasmic reticulum membrane"/>
    <property type="evidence" value="ECO:0007669"/>
    <property type="project" value="UniProtKB-SubCell"/>
</dbReference>
<evidence type="ECO:0000256" key="4">
    <source>
        <dbReference type="ARBA" id="ARBA00005420"/>
    </source>
</evidence>
<comment type="pathway">
    <text evidence="2">Glycerolipid metabolism; triacylglycerol biosynthesis.</text>
</comment>
<evidence type="ECO:0000313" key="15">
    <source>
        <dbReference type="EMBL" id="RLN46960.1"/>
    </source>
</evidence>
<evidence type="ECO:0000256" key="6">
    <source>
        <dbReference type="ARBA" id="ARBA00022516"/>
    </source>
</evidence>
<dbReference type="Pfam" id="PF03982">
    <property type="entry name" value="DAGAT"/>
    <property type="match status" value="1"/>
</dbReference>
<evidence type="ECO:0000256" key="13">
    <source>
        <dbReference type="ARBA" id="ARBA00023136"/>
    </source>
</evidence>
<dbReference type="EMBL" id="MBDO02000050">
    <property type="protein sequence ID" value="RLN65610.1"/>
    <property type="molecule type" value="Genomic_DNA"/>
</dbReference>
<keyword evidence="14" id="KW-0012">Acyltransferase</keyword>
<keyword evidence="9" id="KW-0319">Glycerol metabolism</keyword>
<evidence type="ECO:0000256" key="5">
    <source>
        <dbReference type="ARBA" id="ARBA00013244"/>
    </source>
</evidence>
<keyword evidence="8" id="KW-0812">Transmembrane</keyword>
<dbReference type="PANTHER" id="PTHR12317:SF0">
    <property type="entry name" value="ACYLTRANSFERASE"/>
    <property type="match status" value="1"/>
</dbReference>
<dbReference type="PANTHER" id="PTHR12317">
    <property type="entry name" value="DIACYLGLYCEROL O-ACYLTRANSFERASE"/>
    <property type="match status" value="1"/>
</dbReference>
<dbReference type="EMBL" id="MBAD02002522">
    <property type="protein sequence ID" value="RLN46960.1"/>
    <property type="molecule type" value="Genomic_DNA"/>
</dbReference>
<evidence type="ECO:0000256" key="8">
    <source>
        <dbReference type="ARBA" id="ARBA00022692"/>
    </source>
</evidence>
<evidence type="ECO:0000256" key="7">
    <source>
        <dbReference type="ARBA" id="ARBA00022679"/>
    </source>
</evidence>
<evidence type="ECO:0000313" key="17">
    <source>
        <dbReference type="Proteomes" id="UP000277300"/>
    </source>
</evidence>
<dbReference type="GO" id="GO:0004144">
    <property type="term" value="F:diacylglycerol O-acyltransferase activity"/>
    <property type="evidence" value="ECO:0007669"/>
    <property type="project" value="UniProtKB-EC"/>
</dbReference>
<evidence type="ECO:0000256" key="12">
    <source>
        <dbReference type="ARBA" id="ARBA00023098"/>
    </source>
</evidence>
<dbReference type="EC" id="2.3.1.20" evidence="5"/>
<accession>A0A3F2RXE1</accession>
<dbReference type="GO" id="GO:0019432">
    <property type="term" value="P:triglyceride biosynthetic process"/>
    <property type="evidence" value="ECO:0007669"/>
    <property type="project" value="TreeGrafter"/>
</dbReference>
<dbReference type="Proteomes" id="UP000277300">
    <property type="component" value="Unassembled WGS sequence"/>
</dbReference>
<keyword evidence="12" id="KW-0443">Lipid metabolism</keyword>
<evidence type="ECO:0000256" key="2">
    <source>
        <dbReference type="ARBA" id="ARBA00004771"/>
    </source>
</evidence>
<comment type="caution">
    <text evidence="16">The sequence shown here is derived from an EMBL/GenBank/DDBJ whole genome shotgun (WGS) entry which is preliminary data.</text>
</comment>
<evidence type="ECO:0000313" key="16">
    <source>
        <dbReference type="EMBL" id="RLN65610.1"/>
    </source>
</evidence>
<dbReference type="GO" id="GO:0006071">
    <property type="term" value="P:glycerol metabolic process"/>
    <property type="evidence" value="ECO:0007669"/>
    <property type="project" value="UniProtKB-KW"/>
</dbReference>
<dbReference type="AlphaFoldDB" id="A0A3F2RXE1"/>
<evidence type="ECO:0000256" key="14">
    <source>
        <dbReference type="ARBA" id="ARBA00023315"/>
    </source>
</evidence>
<keyword evidence="13" id="KW-0472">Membrane</keyword>
<dbReference type="InterPro" id="IPR007130">
    <property type="entry name" value="DAGAT"/>
</dbReference>
<evidence type="ECO:0000313" key="18">
    <source>
        <dbReference type="Proteomes" id="UP000284657"/>
    </source>
</evidence>
<name>A0A3F2RXE1_9STRA</name>
<keyword evidence="7" id="KW-0808">Transferase</keyword>
<proteinExistence type="inferred from homology"/>
<organism evidence="16 17">
    <name type="scientific">Phytophthora kernoviae</name>
    <dbReference type="NCBI Taxonomy" id="325452"/>
    <lineage>
        <taxon>Eukaryota</taxon>
        <taxon>Sar</taxon>
        <taxon>Stramenopiles</taxon>
        <taxon>Oomycota</taxon>
        <taxon>Peronosporomycetes</taxon>
        <taxon>Peronosporales</taxon>
        <taxon>Peronosporaceae</taxon>
        <taxon>Phytophthora</taxon>
    </lineage>
</organism>
<reference evidence="17 18" key="1">
    <citation type="submission" date="2018-07" db="EMBL/GenBank/DDBJ databases">
        <title>Genome sequencing of oomycete isolates from Chile give support for New Zealand origin for Phytophthora kernoviae and make available the first Nothophytophthora sp. genome.</title>
        <authorList>
            <person name="Studholme D.J."/>
            <person name="Sanfuentes E."/>
            <person name="Panda P."/>
            <person name="Hill R."/>
            <person name="Sambles C."/>
            <person name="Grant M."/>
            <person name="Williams N.M."/>
            <person name="Mcdougal R.L."/>
        </authorList>
    </citation>
    <scope>NUCLEOTIDE SEQUENCE [LARGE SCALE GENOMIC DNA]</scope>
    <source>
        <strain evidence="16">Chile6</strain>
        <strain evidence="15">Chile7</strain>
    </source>
</reference>
<evidence type="ECO:0000256" key="9">
    <source>
        <dbReference type="ARBA" id="ARBA00022798"/>
    </source>
</evidence>
<evidence type="ECO:0000256" key="3">
    <source>
        <dbReference type="ARBA" id="ARBA00005189"/>
    </source>
</evidence>
<protein>
    <recommendedName>
        <fullName evidence="5">diacylglycerol O-acyltransferase</fullName>
        <ecNumber evidence="5">2.3.1.20</ecNumber>
    </recommendedName>
</protein>
<comment type="pathway">
    <text evidence="3">Lipid metabolism.</text>
</comment>
<evidence type="ECO:0000256" key="11">
    <source>
        <dbReference type="ARBA" id="ARBA00022989"/>
    </source>
</evidence>
<evidence type="ECO:0000256" key="1">
    <source>
        <dbReference type="ARBA" id="ARBA00004477"/>
    </source>
</evidence>
<keyword evidence="6" id="KW-0444">Lipid biosynthesis</keyword>
<dbReference type="Proteomes" id="UP000284657">
    <property type="component" value="Unassembled WGS sequence"/>
</dbReference>
<comment type="subcellular location">
    <subcellularLocation>
        <location evidence="1">Endoplasmic reticulum membrane</location>
        <topology evidence="1">Multi-pass membrane protein</topology>
    </subcellularLocation>
</comment>
<evidence type="ECO:0000256" key="10">
    <source>
        <dbReference type="ARBA" id="ARBA00022824"/>
    </source>
</evidence>
<sequence>MATGQNVCLIPGGFEEATLYERGKHRNYTIKRFGFIKLALQYGYKHRLRLNEFKIPGVLFYGLPQCFYLSCTNVDLITVIGKPLALPRIENPTKEDAQKYHSQYVQVLHNLFDKSAKANVYS</sequence>